<proteinExistence type="predicted"/>
<organism evidence="1 2">
    <name type="scientific">Klebsiella phage vB_KvM-Eowyn</name>
    <dbReference type="NCBI Taxonomy" id="2762819"/>
    <lineage>
        <taxon>Viruses</taxon>
        <taxon>Duplodnaviria</taxon>
        <taxon>Heunggongvirae</taxon>
        <taxon>Uroviricota</taxon>
        <taxon>Caudoviricetes</taxon>
        <taxon>Chimalliviridae</taxon>
        <taxon>Eowynvirus</taxon>
        <taxon>Eowynvirus eowyn</taxon>
    </lineage>
</organism>
<keyword evidence="2" id="KW-1185">Reference proteome</keyword>
<protein>
    <submittedName>
        <fullName evidence="1">Uncharacterized protein</fullName>
    </submittedName>
</protein>
<dbReference type="EMBL" id="LR881104">
    <property type="protein sequence ID" value="CAD5236018.1"/>
    <property type="molecule type" value="Genomic_DNA"/>
</dbReference>
<reference evidence="1 2" key="1">
    <citation type="submission" date="2020-09" db="EMBL/GenBank/DDBJ databases">
        <authorList>
            <person name="Jameson E."/>
        </authorList>
    </citation>
    <scope>NUCLEOTIDE SEQUENCE [LARGE SCALE GENOMIC DNA]</scope>
</reference>
<evidence type="ECO:0000313" key="1">
    <source>
        <dbReference type="EMBL" id="CAD5236018.1"/>
    </source>
</evidence>
<gene>
    <name evidence="1" type="ORF">LLCLJKAH_00029</name>
</gene>
<sequence>MEHYIFDADDYIEMYSHYGISVYRFDYPALLERYNDIPAVVVTYNNEYFGELSNVPAFMRNVRDILLHFYKGFAYEYFQRGDTWRGSMLELVTREAFSTLVGSDIWHVAAGGNWYSRWNAISLDQLDLLSQSELEHAMRLCTDNGEVADVKPAITAMGTLQFMGGTGAGMSNSSLLMTMTISTNLTDIPSVGGPREYSKHRLVLSDAVAMGHRLPTWKELYLRNRDLIDAFLSAANK</sequence>
<evidence type="ECO:0000313" key="2">
    <source>
        <dbReference type="Proteomes" id="UP000596247"/>
    </source>
</evidence>
<name>A0A7R8MK00_9CAUD</name>
<dbReference type="Proteomes" id="UP000596247">
    <property type="component" value="Chromosome"/>
</dbReference>
<accession>A0A7R8MK00</accession>